<evidence type="ECO:0000259" key="12">
    <source>
        <dbReference type="Pfam" id="PF01761"/>
    </source>
</evidence>
<dbReference type="AlphaFoldDB" id="K2PX30"/>
<evidence type="ECO:0000256" key="4">
    <source>
        <dbReference type="ARBA" id="ARBA00003485"/>
    </source>
</evidence>
<keyword evidence="9" id="KW-0456">Lyase</keyword>
<comment type="cofactor">
    <cofactor evidence="1">
        <name>NAD(+)</name>
        <dbReference type="ChEBI" id="CHEBI:57540"/>
    </cofactor>
</comment>
<evidence type="ECO:0000256" key="10">
    <source>
        <dbReference type="ARBA" id="ARBA00023285"/>
    </source>
</evidence>
<comment type="cofactor">
    <cofactor evidence="3">
        <name>Zn(2+)</name>
        <dbReference type="ChEBI" id="CHEBI:29105"/>
    </cofactor>
</comment>
<dbReference type="InterPro" id="IPR016037">
    <property type="entry name" value="DHQ_synth_AroB"/>
</dbReference>
<dbReference type="InterPro" id="IPR030960">
    <property type="entry name" value="DHQS/DOIS_N"/>
</dbReference>
<proteinExistence type="predicted"/>
<evidence type="ECO:0000256" key="7">
    <source>
        <dbReference type="ARBA" id="ARBA00022833"/>
    </source>
</evidence>
<dbReference type="OrthoDB" id="9806583at2"/>
<dbReference type="STRING" id="555500.I215_03785"/>
<dbReference type="FunFam" id="3.40.50.1970:FF:000007">
    <property type="entry name" value="Pentafunctional AROM polypeptide"/>
    <property type="match status" value="1"/>
</dbReference>
<evidence type="ECO:0000256" key="9">
    <source>
        <dbReference type="ARBA" id="ARBA00023239"/>
    </source>
</evidence>
<reference evidence="14 15" key="1">
    <citation type="journal article" date="2012" name="J. Bacteriol.">
        <title>Genome Sequence of Galbibacter marinum Type Strain ck-I2-15.</title>
        <authorList>
            <person name="Lai Q."/>
            <person name="Li C."/>
            <person name="Shao Z."/>
        </authorList>
    </citation>
    <scope>NUCLEOTIDE SEQUENCE [LARGE SCALE GENOMIC DNA]</scope>
    <source>
        <strain evidence="15">ck-I2-15</strain>
    </source>
</reference>
<dbReference type="NCBIfam" id="TIGR01357">
    <property type="entry name" value="aroB"/>
    <property type="match status" value="1"/>
</dbReference>
<dbReference type="GO" id="GO:0003856">
    <property type="term" value="F:3-dehydroquinate synthase activity"/>
    <property type="evidence" value="ECO:0007669"/>
    <property type="project" value="UniProtKB-UniRule"/>
</dbReference>
<evidence type="ECO:0000256" key="5">
    <source>
        <dbReference type="ARBA" id="ARBA00022723"/>
    </source>
</evidence>
<name>K2PX30_9FLAO</name>
<keyword evidence="15" id="KW-1185">Reference proteome</keyword>
<dbReference type="Gene3D" id="1.20.1090.10">
    <property type="entry name" value="Dehydroquinate synthase-like - alpha domain"/>
    <property type="match status" value="1"/>
</dbReference>
<protein>
    <recommendedName>
        <fullName evidence="11">3-dehydroquinate synthase</fullName>
        <ecNumber evidence="11">4.2.3.4</ecNumber>
    </recommendedName>
</protein>
<dbReference type="PANTHER" id="PTHR43622">
    <property type="entry name" value="3-DEHYDROQUINATE SYNTHASE"/>
    <property type="match status" value="1"/>
</dbReference>
<gene>
    <name evidence="14" type="ORF">I215_03785</name>
</gene>
<dbReference type="Pfam" id="PF01761">
    <property type="entry name" value="DHQ_synthase"/>
    <property type="match status" value="1"/>
</dbReference>
<keyword evidence="10" id="KW-0170">Cobalt</keyword>
<evidence type="ECO:0000256" key="8">
    <source>
        <dbReference type="ARBA" id="ARBA00023027"/>
    </source>
</evidence>
<dbReference type="EC" id="4.2.3.4" evidence="11"/>
<dbReference type="RefSeq" id="WP_008990630.1">
    <property type="nucleotide sequence ID" value="NZ_AMSG01000003.1"/>
</dbReference>
<dbReference type="PANTHER" id="PTHR43622:SF1">
    <property type="entry name" value="3-DEHYDROQUINATE SYNTHASE"/>
    <property type="match status" value="1"/>
</dbReference>
<dbReference type="InterPro" id="IPR050071">
    <property type="entry name" value="Dehydroquinate_synthase"/>
</dbReference>
<dbReference type="GO" id="GO:0005737">
    <property type="term" value="C:cytoplasm"/>
    <property type="evidence" value="ECO:0007669"/>
    <property type="project" value="InterPro"/>
</dbReference>
<evidence type="ECO:0000256" key="3">
    <source>
        <dbReference type="ARBA" id="ARBA00001947"/>
    </source>
</evidence>
<dbReference type="EMBL" id="AMSG01000003">
    <property type="protein sequence ID" value="EKF56034.1"/>
    <property type="molecule type" value="Genomic_DNA"/>
</dbReference>
<dbReference type="eggNOG" id="COG0337">
    <property type="taxonomic scope" value="Bacteria"/>
</dbReference>
<evidence type="ECO:0000256" key="11">
    <source>
        <dbReference type="NCBIfam" id="TIGR01357"/>
    </source>
</evidence>
<dbReference type="InterPro" id="IPR030963">
    <property type="entry name" value="DHQ_synth_fam"/>
</dbReference>
<dbReference type="CDD" id="cd08195">
    <property type="entry name" value="DHQS"/>
    <property type="match status" value="1"/>
</dbReference>
<keyword evidence="5" id="KW-0479">Metal-binding</keyword>
<dbReference type="GO" id="GO:0009073">
    <property type="term" value="P:aromatic amino acid family biosynthetic process"/>
    <property type="evidence" value="ECO:0007669"/>
    <property type="project" value="InterPro"/>
</dbReference>
<dbReference type="GO" id="GO:0046872">
    <property type="term" value="F:metal ion binding"/>
    <property type="evidence" value="ECO:0007669"/>
    <property type="project" value="UniProtKB-KW"/>
</dbReference>
<sequence>MSATIFSNDSRVIFNDQAYLELNNLLADHRYSKLFLLVDQNTHQHCLSSFLGKLDKEHEFEIIEIPAGEAHKQIETCSQVWAAISELGGDRKSLLINLGGGVVTDLGGFVAATYMRGIEFINIPTSLLAMVDASVGGKTGVDLGPLKNQVGVFTEPLMVLVDVEYLKTLPPNELRSGLAEMLKHGLICDKNYWEQLSEMDKLDPSALQDLIYRSVEIKNQVIKQDPKESGLRKILNFGHTLGHAIESYFLEQPDKTTLLHGEAIAIGMIMESYLSVHLTGLSQEKLEQIKDVFSNYYPSQEISSEELESIIELMRFDKKNNNGKVNFALLKDIAKPIWDINADNELIHRALEYYKK</sequence>
<evidence type="ECO:0000256" key="2">
    <source>
        <dbReference type="ARBA" id="ARBA00001941"/>
    </source>
</evidence>
<comment type="cofactor">
    <cofactor evidence="2">
        <name>Co(2+)</name>
        <dbReference type="ChEBI" id="CHEBI:48828"/>
    </cofactor>
</comment>
<evidence type="ECO:0000256" key="6">
    <source>
        <dbReference type="ARBA" id="ARBA00022741"/>
    </source>
</evidence>
<dbReference type="SUPFAM" id="SSF56796">
    <property type="entry name" value="Dehydroquinate synthase-like"/>
    <property type="match status" value="1"/>
</dbReference>
<dbReference type="InterPro" id="IPR056179">
    <property type="entry name" value="DHQS_C"/>
</dbReference>
<dbReference type="GO" id="GO:0009423">
    <property type="term" value="P:chorismate biosynthetic process"/>
    <property type="evidence" value="ECO:0007669"/>
    <property type="project" value="UniProtKB-UniRule"/>
</dbReference>
<evidence type="ECO:0000313" key="15">
    <source>
        <dbReference type="Proteomes" id="UP000007364"/>
    </source>
</evidence>
<feature type="domain" description="3-dehydroquinate synthase C-terminal" evidence="13">
    <location>
        <begin position="177"/>
        <end position="320"/>
    </location>
</feature>
<organism evidence="14 15">
    <name type="scientific">Galbibacter marinus</name>
    <dbReference type="NCBI Taxonomy" id="555500"/>
    <lineage>
        <taxon>Bacteria</taxon>
        <taxon>Pseudomonadati</taxon>
        <taxon>Bacteroidota</taxon>
        <taxon>Flavobacteriia</taxon>
        <taxon>Flavobacteriales</taxon>
        <taxon>Flavobacteriaceae</taxon>
        <taxon>Galbibacter</taxon>
    </lineage>
</organism>
<dbReference type="PIRSF" id="PIRSF001455">
    <property type="entry name" value="DHQ_synth"/>
    <property type="match status" value="1"/>
</dbReference>
<comment type="function">
    <text evidence="4">Catalyzes the conversion of 3-deoxy-D-arabino-heptulosonate 7-phosphate (DAHP) to dehydroquinate (DHQ).</text>
</comment>
<comment type="caution">
    <text evidence="14">The sequence shown here is derived from an EMBL/GenBank/DDBJ whole genome shotgun (WGS) entry which is preliminary data.</text>
</comment>
<keyword evidence="8" id="KW-0520">NAD</keyword>
<dbReference type="PATRIC" id="fig|555500.3.peg.786"/>
<dbReference type="Gene3D" id="3.40.50.1970">
    <property type="match status" value="1"/>
</dbReference>
<keyword evidence="6" id="KW-0547">Nucleotide-binding</keyword>
<feature type="domain" description="3-dehydroquinate synthase N-terminal" evidence="12">
    <location>
        <begin position="63"/>
        <end position="175"/>
    </location>
</feature>
<keyword evidence="7" id="KW-0862">Zinc</keyword>
<dbReference type="GO" id="GO:0000166">
    <property type="term" value="F:nucleotide binding"/>
    <property type="evidence" value="ECO:0007669"/>
    <property type="project" value="UniProtKB-KW"/>
</dbReference>
<dbReference type="Pfam" id="PF24621">
    <property type="entry name" value="DHQS_C"/>
    <property type="match status" value="1"/>
</dbReference>
<evidence type="ECO:0000313" key="14">
    <source>
        <dbReference type="EMBL" id="EKF56034.1"/>
    </source>
</evidence>
<dbReference type="Proteomes" id="UP000007364">
    <property type="component" value="Unassembled WGS sequence"/>
</dbReference>
<evidence type="ECO:0000259" key="13">
    <source>
        <dbReference type="Pfam" id="PF24621"/>
    </source>
</evidence>
<evidence type="ECO:0000256" key="1">
    <source>
        <dbReference type="ARBA" id="ARBA00001911"/>
    </source>
</evidence>
<accession>K2PX30</accession>